<organism evidence="1">
    <name type="scientific">sediment metagenome</name>
    <dbReference type="NCBI Taxonomy" id="749907"/>
    <lineage>
        <taxon>unclassified sequences</taxon>
        <taxon>metagenomes</taxon>
        <taxon>ecological metagenomes</taxon>
    </lineage>
</organism>
<accession>D9PHZ3</accession>
<comment type="caution">
    <text evidence="1">The sequence shown here is derived from an EMBL/GenBank/DDBJ whole genome shotgun (WGS) entry which is preliminary data.</text>
</comment>
<proteinExistence type="predicted"/>
<evidence type="ECO:0000313" key="1">
    <source>
        <dbReference type="EMBL" id="EFK96840.1"/>
    </source>
</evidence>
<reference evidence="1" key="1">
    <citation type="submission" date="2010-07" db="EMBL/GenBank/DDBJ databases">
        <authorList>
            <consortium name="CONSOLIDER consortium CSD2007-00005"/>
            <person name="Guazzaroni M.-E."/>
            <person name="Richter M."/>
            <person name="Garcia-Salamanca A."/>
            <person name="Yarza P."/>
            <person name="Ferrer M."/>
        </authorList>
    </citation>
    <scope>NUCLEOTIDE SEQUENCE</scope>
</reference>
<reference evidence="1" key="2">
    <citation type="journal article" date="2011" name="Microb. Ecol.">
        <title>Taxonomic and Functional Metagenomic Profiling of the Microbial Community in the Anoxic Sediment of a Sub-saline Shallow Lake (Laguna de Carrizo, Central Spain).</title>
        <authorList>
            <person name="Ferrer M."/>
            <person name="Guazzaroni M.E."/>
            <person name="Richter M."/>
            <person name="Garcia-Salamanca A."/>
            <person name="Yarza P."/>
            <person name="Suarez-Suarez A."/>
            <person name="Solano J."/>
            <person name="Alcaide M."/>
            <person name="van Dillewijn P."/>
            <person name="Molina-Henares M.A."/>
            <person name="Lopez-Cortes N."/>
            <person name="Al-Ramahi Y."/>
            <person name="Guerrero C."/>
            <person name="Acosta A."/>
            <person name="de Eugenio L.I."/>
            <person name="Martinez V."/>
            <person name="Marques S."/>
            <person name="Rojo F."/>
            <person name="Santero E."/>
            <person name="Genilloud O."/>
            <person name="Perez-Perez J."/>
            <person name="Rossello-Mora R."/>
            <person name="Ramos J.L."/>
        </authorList>
    </citation>
    <scope>NUCLEOTIDE SEQUENCE</scope>
</reference>
<evidence type="ECO:0008006" key="2">
    <source>
        <dbReference type="Google" id="ProtNLM"/>
    </source>
</evidence>
<protein>
    <recommendedName>
        <fullName evidence="2">DUF2281 domain-containing protein</fullName>
    </recommendedName>
</protein>
<gene>
    <name evidence="1" type="ORF">LDC_1147</name>
</gene>
<sequence length="76" mass="8900">MYTEQNIIEKLKKLPPQQIDEVIRFIDSITEITQGKVIAPHDNEVKNSIQNLRGRGKGEHLVKRLLQSRHEDKRLD</sequence>
<dbReference type="EMBL" id="ADZX01000397">
    <property type="protein sequence ID" value="EFK96840.1"/>
    <property type="molecule type" value="Genomic_DNA"/>
</dbReference>
<name>D9PHZ3_9ZZZZ</name>
<dbReference type="AlphaFoldDB" id="D9PHZ3"/>